<feature type="transmembrane region" description="Helical" evidence="17">
    <location>
        <begin position="414"/>
        <end position="433"/>
    </location>
</feature>
<comment type="similarity">
    <text evidence="3">Belongs to the etk/wzc family.</text>
</comment>
<keyword evidence="14" id="KW-0829">Tyrosine-protein kinase</keyword>
<dbReference type="InterPro" id="IPR005702">
    <property type="entry name" value="Wzc-like_C"/>
</dbReference>
<comment type="catalytic activity">
    <reaction evidence="15">
        <text>L-tyrosyl-[protein] + ATP = O-phospho-L-tyrosyl-[protein] + ADP + H(+)</text>
        <dbReference type="Rhea" id="RHEA:10596"/>
        <dbReference type="Rhea" id="RHEA-COMP:10136"/>
        <dbReference type="Rhea" id="RHEA-COMP:20101"/>
        <dbReference type="ChEBI" id="CHEBI:15378"/>
        <dbReference type="ChEBI" id="CHEBI:30616"/>
        <dbReference type="ChEBI" id="CHEBI:46858"/>
        <dbReference type="ChEBI" id="CHEBI:61978"/>
        <dbReference type="ChEBI" id="CHEBI:456216"/>
        <dbReference type="EC" id="2.7.10.2"/>
    </reaction>
</comment>
<dbReference type="Proteomes" id="UP000249229">
    <property type="component" value="Unassembled WGS sequence"/>
</dbReference>
<dbReference type="NCBIfam" id="TIGR01007">
    <property type="entry name" value="eps_fam"/>
    <property type="match status" value="1"/>
</dbReference>
<evidence type="ECO:0000256" key="9">
    <source>
        <dbReference type="ARBA" id="ARBA00022741"/>
    </source>
</evidence>
<feature type="coiled-coil region" evidence="16">
    <location>
        <begin position="180"/>
        <end position="214"/>
    </location>
</feature>
<dbReference type="EMBL" id="QFQI01000002">
    <property type="protein sequence ID" value="PZQ61723.1"/>
    <property type="molecule type" value="Genomic_DNA"/>
</dbReference>
<evidence type="ECO:0000256" key="16">
    <source>
        <dbReference type="SAM" id="Coils"/>
    </source>
</evidence>
<keyword evidence="10" id="KW-0418">Kinase</keyword>
<dbReference type="Pfam" id="PF02706">
    <property type="entry name" value="Wzz"/>
    <property type="match status" value="1"/>
</dbReference>
<dbReference type="InterPro" id="IPR003856">
    <property type="entry name" value="LPS_length_determ_N"/>
</dbReference>
<dbReference type="CDD" id="cd05387">
    <property type="entry name" value="BY-kinase"/>
    <property type="match status" value="1"/>
</dbReference>
<feature type="domain" description="Polysaccharide chain length determinant N-terminal" evidence="18">
    <location>
        <begin position="15"/>
        <end position="103"/>
    </location>
</feature>
<evidence type="ECO:0000256" key="11">
    <source>
        <dbReference type="ARBA" id="ARBA00022840"/>
    </source>
</evidence>
<organism evidence="21 22">
    <name type="scientific">Sphingomonas taxi</name>
    <dbReference type="NCBI Taxonomy" id="1549858"/>
    <lineage>
        <taxon>Bacteria</taxon>
        <taxon>Pseudomonadati</taxon>
        <taxon>Pseudomonadota</taxon>
        <taxon>Alphaproteobacteria</taxon>
        <taxon>Sphingomonadales</taxon>
        <taxon>Sphingomonadaceae</taxon>
        <taxon>Sphingomonas</taxon>
    </lineage>
</organism>
<keyword evidence="5" id="KW-1003">Cell membrane</keyword>
<evidence type="ECO:0000256" key="12">
    <source>
        <dbReference type="ARBA" id="ARBA00022989"/>
    </source>
</evidence>
<comment type="subcellular location">
    <subcellularLocation>
        <location evidence="1">Cell inner membrane</location>
        <topology evidence="1">Multi-pass membrane protein</topology>
    </subcellularLocation>
</comment>
<feature type="coiled-coil region" evidence="16">
    <location>
        <begin position="353"/>
        <end position="380"/>
    </location>
</feature>
<sequence length="706" mass="75147">MMAEATNVRPEERQDLAGLFSRLKRHLPIILACVIGFILLAWAVSTILPRRYTAAAQMEYTPQDAVAGTPQQQMSDLARDAKIDAEVQTMKSLPVAVRVVDQLKLDRDPALREAAREFATDAATGKQAIAGALLANLNAARVGTTSLFQVSYTDGNPLKAMQIANAFAQSFMAEDMKTKVDQFQQVNGQLARQVDALRRNVERADAAVAAFRLRNNLLAQPDSVTAEQEISSIRGALASARAEEAAARARSAASGSTIVGGGSTSPYSTQALSALRQQRAQVAARVASLQSRYGERYPALADARKELDAIDAQLTGEMRDLSRSAGSASQAAGQTTASLQASLNAAQARLASNVRASVELADLQRDAQNARDAYQQLLTTSTQQNAQQSIMRPDSRVAAPATLPLTPSSPNVPVLLFMGAVLGLAVGLAIAYIRERWVQGLDTVDDVETMLGVDYFNSVPTPASSIEKPRTSDPAEATLLHPLSAYTEAFRNLATSLSYAASSVQGGKVLGITSALPKEGKTTTSMSVARVLATGGSRTLLLDTDLRRRSVSVALVPQAKIGLGEVLAGTASLSDVIAREEATGLEVLPLAPTVGTSPHMFETQEFTALLAELRGRYEHIVVDTAPVLAVADTRVLAHHFDALALLVRWRSTPARAARAALHQISSVGSGVTGVALTMVNLKVQAQSGYGDPSYYADYMKDYYAQS</sequence>
<evidence type="ECO:0000256" key="10">
    <source>
        <dbReference type="ARBA" id="ARBA00022777"/>
    </source>
</evidence>
<reference evidence="21 22" key="1">
    <citation type="submission" date="2017-08" db="EMBL/GenBank/DDBJ databases">
        <title>Infants hospitalized years apart are colonized by the same room-sourced microbial strains.</title>
        <authorList>
            <person name="Brooks B."/>
            <person name="Olm M.R."/>
            <person name="Firek B.A."/>
            <person name="Baker R."/>
            <person name="Thomas B.C."/>
            <person name="Morowitz M.J."/>
            <person name="Banfield J.F."/>
        </authorList>
    </citation>
    <scope>NUCLEOTIDE SEQUENCE [LARGE SCALE GENOMIC DNA]</scope>
    <source>
        <strain evidence="21">S2_005_001_R1_22</strain>
    </source>
</reference>
<evidence type="ECO:0000256" key="4">
    <source>
        <dbReference type="ARBA" id="ARBA00011903"/>
    </source>
</evidence>
<evidence type="ECO:0000256" key="17">
    <source>
        <dbReference type="SAM" id="Phobius"/>
    </source>
</evidence>
<comment type="caution">
    <text evidence="21">The sequence shown here is derived from an EMBL/GenBank/DDBJ whole genome shotgun (WGS) entry which is preliminary data.</text>
</comment>
<gene>
    <name evidence="21" type="ORF">DI544_03580</name>
</gene>
<keyword evidence="11" id="KW-0067">ATP-binding</keyword>
<proteinExistence type="inferred from homology"/>
<evidence type="ECO:0000259" key="20">
    <source>
        <dbReference type="Pfam" id="PF13807"/>
    </source>
</evidence>
<feature type="domain" description="AAA" evidence="19">
    <location>
        <begin position="520"/>
        <end position="636"/>
    </location>
</feature>
<dbReference type="GO" id="GO:0005886">
    <property type="term" value="C:plasma membrane"/>
    <property type="evidence" value="ECO:0007669"/>
    <property type="project" value="UniProtKB-SubCell"/>
</dbReference>
<evidence type="ECO:0000256" key="3">
    <source>
        <dbReference type="ARBA" id="ARBA00008883"/>
    </source>
</evidence>
<dbReference type="GO" id="GO:0005524">
    <property type="term" value="F:ATP binding"/>
    <property type="evidence" value="ECO:0007669"/>
    <property type="project" value="UniProtKB-KW"/>
</dbReference>
<evidence type="ECO:0000256" key="13">
    <source>
        <dbReference type="ARBA" id="ARBA00023136"/>
    </source>
</evidence>
<evidence type="ECO:0000256" key="5">
    <source>
        <dbReference type="ARBA" id="ARBA00022475"/>
    </source>
</evidence>
<evidence type="ECO:0000256" key="6">
    <source>
        <dbReference type="ARBA" id="ARBA00022519"/>
    </source>
</evidence>
<dbReference type="GO" id="GO:0004715">
    <property type="term" value="F:non-membrane spanning protein tyrosine kinase activity"/>
    <property type="evidence" value="ECO:0007669"/>
    <property type="project" value="UniProtKB-EC"/>
</dbReference>
<keyword evidence="9" id="KW-0547">Nucleotide-binding</keyword>
<dbReference type="PANTHER" id="PTHR32309">
    <property type="entry name" value="TYROSINE-PROTEIN KINASE"/>
    <property type="match status" value="1"/>
</dbReference>
<dbReference type="InterPro" id="IPR025669">
    <property type="entry name" value="AAA_dom"/>
</dbReference>
<keyword evidence="13 17" id="KW-0472">Membrane</keyword>
<dbReference type="InterPro" id="IPR027417">
    <property type="entry name" value="P-loop_NTPase"/>
</dbReference>
<evidence type="ECO:0000313" key="21">
    <source>
        <dbReference type="EMBL" id="PZQ61723.1"/>
    </source>
</evidence>
<dbReference type="EC" id="2.7.10.2" evidence="4"/>
<evidence type="ECO:0000256" key="2">
    <source>
        <dbReference type="ARBA" id="ARBA00007316"/>
    </source>
</evidence>
<evidence type="ECO:0000256" key="15">
    <source>
        <dbReference type="ARBA" id="ARBA00051245"/>
    </source>
</evidence>
<dbReference type="Pfam" id="PF13614">
    <property type="entry name" value="AAA_31"/>
    <property type="match status" value="1"/>
</dbReference>
<comment type="similarity">
    <text evidence="2">Belongs to the CpsD/CapB family.</text>
</comment>
<dbReference type="AlphaFoldDB" id="A0A2W5R392"/>
<keyword evidence="12 17" id="KW-1133">Transmembrane helix</keyword>
<dbReference type="Pfam" id="PF13807">
    <property type="entry name" value="GNVR"/>
    <property type="match status" value="1"/>
</dbReference>
<evidence type="ECO:0000313" key="22">
    <source>
        <dbReference type="Proteomes" id="UP000249229"/>
    </source>
</evidence>
<dbReference type="InterPro" id="IPR050445">
    <property type="entry name" value="Bact_polysacc_biosynth/exp"/>
</dbReference>
<accession>A0A2W5R392</accession>
<keyword evidence="7" id="KW-0808">Transferase</keyword>
<evidence type="ECO:0000256" key="1">
    <source>
        <dbReference type="ARBA" id="ARBA00004429"/>
    </source>
</evidence>
<evidence type="ECO:0000259" key="18">
    <source>
        <dbReference type="Pfam" id="PF02706"/>
    </source>
</evidence>
<dbReference type="SUPFAM" id="SSF52540">
    <property type="entry name" value="P-loop containing nucleoside triphosphate hydrolases"/>
    <property type="match status" value="1"/>
</dbReference>
<dbReference type="Gene3D" id="3.40.50.300">
    <property type="entry name" value="P-loop containing nucleotide triphosphate hydrolases"/>
    <property type="match status" value="1"/>
</dbReference>
<evidence type="ECO:0000256" key="8">
    <source>
        <dbReference type="ARBA" id="ARBA00022692"/>
    </source>
</evidence>
<name>A0A2W5R392_9SPHN</name>
<dbReference type="PANTHER" id="PTHR32309:SF13">
    <property type="entry name" value="FERRIC ENTEROBACTIN TRANSPORT PROTEIN FEPE"/>
    <property type="match status" value="1"/>
</dbReference>
<feature type="transmembrane region" description="Helical" evidence="17">
    <location>
        <begin position="29"/>
        <end position="48"/>
    </location>
</feature>
<keyword evidence="16" id="KW-0175">Coiled coil</keyword>
<keyword evidence="8 17" id="KW-0812">Transmembrane</keyword>
<dbReference type="InterPro" id="IPR032807">
    <property type="entry name" value="GNVR"/>
</dbReference>
<feature type="domain" description="Tyrosine-protein kinase G-rich" evidence="20">
    <location>
        <begin position="362"/>
        <end position="435"/>
    </location>
</feature>
<evidence type="ECO:0000256" key="7">
    <source>
        <dbReference type="ARBA" id="ARBA00022679"/>
    </source>
</evidence>
<keyword evidence="6" id="KW-0997">Cell inner membrane</keyword>
<evidence type="ECO:0000259" key="19">
    <source>
        <dbReference type="Pfam" id="PF13614"/>
    </source>
</evidence>
<protein>
    <recommendedName>
        <fullName evidence="4">non-specific protein-tyrosine kinase</fullName>
        <ecNumber evidence="4">2.7.10.2</ecNumber>
    </recommendedName>
</protein>
<evidence type="ECO:0000256" key="14">
    <source>
        <dbReference type="ARBA" id="ARBA00023137"/>
    </source>
</evidence>